<comment type="caution">
    <text evidence="1">The sequence shown here is derived from an EMBL/GenBank/DDBJ whole genome shotgun (WGS) entry which is preliminary data.</text>
</comment>
<accession>A0A327QSZ0</accession>
<organism evidence="1 2">
    <name type="scientific">Chitinophaga skermanii</name>
    <dbReference type="NCBI Taxonomy" id="331697"/>
    <lineage>
        <taxon>Bacteria</taxon>
        <taxon>Pseudomonadati</taxon>
        <taxon>Bacteroidota</taxon>
        <taxon>Chitinophagia</taxon>
        <taxon>Chitinophagales</taxon>
        <taxon>Chitinophagaceae</taxon>
        <taxon>Chitinophaga</taxon>
    </lineage>
</organism>
<reference evidence="1 2" key="1">
    <citation type="submission" date="2018-06" db="EMBL/GenBank/DDBJ databases">
        <title>Genomic Encyclopedia of Archaeal and Bacterial Type Strains, Phase II (KMG-II): from individual species to whole genera.</title>
        <authorList>
            <person name="Goeker M."/>
        </authorList>
    </citation>
    <scope>NUCLEOTIDE SEQUENCE [LARGE SCALE GENOMIC DNA]</scope>
    <source>
        <strain evidence="1 2">DSM 23857</strain>
    </source>
</reference>
<evidence type="ECO:0000313" key="2">
    <source>
        <dbReference type="Proteomes" id="UP000249547"/>
    </source>
</evidence>
<dbReference type="RefSeq" id="WP_111597145.1">
    <property type="nucleotide sequence ID" value="NZ_QLLL01000003.1"/>
</dbReference>
<dbReference type="SUPFAM" id="SSF54427">
    <property type="entry name" value="NTF2-like"/>
    <property type="match status" value="1"/>
</dbReference>
<gene>
    <name evidence="1" type="ORF">LX64_01660</name>
</gene>
<dbReference type="OrthoDB" id="4762924at2"/>
<protein>
    <recommendedName>
        <fullName evidence="3">SnoaL-like protein</fullName>
    </recommendedName>
</protein>
<dbReference type="AlphaFoldDB" id="A0A327QSZ0"/>
<proteinExistence type="predicted"/>
<evidence type="ECO:0008006" key="3">
    <source>
        <dbReference type="Google" id="ProtNLM"/>
    </source>
</evidence>
<dbReference type="EMBL" id="QLLL01000003">
    <property type="protein sequence ID" value="RAJ06533.1"/>
    <property type="molecule type" value="Genomic_DNA"/>
</dbReference>
<name>A0A327QSZ0_9BACT</name>
<dbReference type="Gene3D" id="3.10.450.50">
    <property type="match status" value="1"/>
</dbReference>
<sequence>MQYDLLKNPVVAQAIKALQAGDKTQWFALFSEDAILFDDGREVNFHTFFDKAIGHEKFTRIDDVSDDGLEVYGHFHSDTWGNFNTYFKFTLHPTGKIIRLDIGQA</sequence>
<dbReference type="Proteomes" id="UP000249547">
    <property type="component" value="Unassembled WGS sequence"/>
</dbReference>
<keyword evidence="2" id="KW-1185">Reference proteome</keyword>
<evidence type="ECO:0000313" key="1">
    <source>
        <dbReference type="EMBL" id="RAJ06533.1"/>
    </source>
</evidence>
<dbReference type="InterPro" id="IPR032710">
    <property type="entry name" value="NTF2-like_dom_sf"/>
</dbReference>